<name>A0AC58IRV3_DANRE</name>
<gene>
    <name evidence="2" type="primary">LOC137489252</name>
</gene>
<sequence length="274" mass="29790">METQKILVLNWAVVLIASVIWCITTDAKDMMLCCTSVSRLEVTDPIIGFRIQRESRPCVNAILFETERGAFCSSPRQPWVRSKVMQFLAQRNSPTSPLPPLSSATSNEKPTITKPDESKGVQFPGSSFPAASPKSTVSSMTASSLIDAKTVMPCCTSVSTAEVTDPIISVRIQRESPPCGTSIIFETKEGKICSDPRHKWVLRKVVQFLTQINSPTSPLPPLSSTTSNEKTAITKPDESKGVQFPGSTFPAASPKSTMSSTTTSSLSNYCIYKE</sequence>
<reference evidence="2" key="1">
    <citation type="submission" date="2025-08" db="UniProtKB">
        <authorList>
            <consortium name="RefSeq"/>
        </authorList>
    </citation>
    <scope>IDENTIFICATION</scope>
    <source>
        <strain evidence="2">Tuebingen</strain>
        <tissue evidence="2">Fibroblasts and whole tissue</tissue>
    </source>
</reference>
<keyword evidence="1" id="KW-1185">Reference proteome</keyword>
<dbReference type="Proteomes" id="UP000000437">
    <property type="component" value="Chromosome 24"/>
</dbReference>
<accession>A0AC58IRV3</accession>
<organism evidence="1 2">
    <name type="scientific">Danio rerio</name>
    <name type="common">Zebrafish</name>
    <name type="synonym">Brachydanio rerio</name>
    <dbReference type="NCBI Taxonomy" id="7955"/>
    <lineage>
        <taxon>Eukaryota</taxon>
        <taxon>Metazoa</taxon>
        <taxon>Chordata</taxon>
        <taxon>Craniata</taxon>
        <taxon>Vertebrata</taxon>
        <taxon>Euteleostomi</taxon>
        <taxon>Actinopterygii</taxon>
        <taxon>Neopterygii</taxon>
        <taxon>Teleostei</taxon>
        <taxon>Ostariophysi</taxon>
        <taxon>Cypriniformes</taxon>
        <taxon>Danionidae</taxon>
        <taxon>Danioninae</taxon>
        <taxon>Danio</taxon>
    </lineage>
</organism>
<evidence type="ECO:0000313" key="1">
    <source>
        <dbReference type="Proteomes" id="UP000000437"/>
    </source>
</evidence>
<proteinExistence type="predicted"/>
<protein>
    <submittedName>
        <fullName evidence="2">Uncharacterized protein isoform X1</fullName>
    </submittedName>
</protein>
<dbReference type="RefSeq" id="XP_073796971.1">
    <property type="nucleotide sequence ID" value="XM_073940870.1"/>
</dbReference>
<evidence type="ECO:0000313" key="2">
    <source>
        <dbReference type="RefSeq" id="XP_073796971.1"/>
    </source>
</evidence>